<keyword evidence="2" id="KW-1185">Reference proteome</keyword>
<dbReference type="EMBL" id="FWFJ01000003">
    <property type="protein sequence ID" value="SLN19032.1"/>
    <property type="molecule type" value="Genomic_DNA"/>
</dbReference>
<sequence>MGFDLDWIDWNLLDDDVRLGLSDYYSEGPTLRASFTLMPEQVD</sequence>
<proteinExistence type="predicted"/>
<gene>
    <name evidence="1" type="ORF">ROG8370_00630</name>
</gene>
<name>A0A1X6YFB0_9RHOB</name>
<accession>A0A1X6YFB0</accession>
<evidence type="ECO:0000313" key="1">
    <source>
        <dbReference type="EMBL" id="SLN19032.1"/>
    </source>
</evidence>
<evidence type="ECO:0000313" key="2">
    <source>
        <dbReference type="Proteomes" id="UP000194012"/>
    </source>
</evidence>
<dbReference type="AlphaFoldDB" id="A0A1X6YFB0"/>
<protein>
    <submittedName>
        <fullName evidence="1">Uncharacterized protein</fullName>
    </submittedName>
</protein>
<reference evidence="2" key="1">
    <citation type="submission" date="2017-03" db="EMBL/GenBank/DDBJ databases">
        <authorList>
            <person name="Rodrigo-Torres L."/>
            <person name="Arahal R.D."/>
            <person name="Lucena T."/>
        </authorList>
    </citation>
    <scope>NUCLEOTIDE SEQUENCE [LARGE SCALE GENOMIC DNA]</scope>
    <source>
        <strain evidence="2">CECT 8370</strain>
    </source>
</reference>
<organism evidence="1 2">
    <name type="scientific">Roseovarius gaetbuli</name>
    <dbReference type="NCBI Taxonomy" id="1356575"/>
    <lineage>
        <taxon>Bacteria</taxon>
        <taxon>Pseudomonadati</taxon>
        <taxon>Pseudomonadota</taxon>
        <taxon>Alphaproteobacteria</taxon>
        <taxon>Rhodobacterales</taxon>
        <taxon>Roseobacteraceae</taxon>
        <taxon>Roseovarius</taxon>
    </lineage>
</organism>
<dbReference type="Proteomes" id="UP000194012">
    <property type="component" value="Unassembled WGS sequence"/>
</dbReference>